<evidence type="ECO:0000313" key="1">
    <source>
        <dbReference type="EMBL" id="CCI10980.1"/>
    </source>
</evidence>
<organism evidence="1 2">
    <name type="scientific">Albugo candida</name>
    <dbReference type="NCBI Taxonomy" id="65357"/>
    <lineage>
        <taxon>Eukaryota</taxon>
        <taxon>Sar</taxon>
        <taxon>Stramenopiles</taxon>
        <taxon>Oomycota</taxon>
        <taxon>Peronosporomycetes</taxon>
        <taxon>Albuginales</taxon>
        <taxon>Albuginaceae</taxon>
        <taxon>Albugo</taxon>
    </lineage>
</organism>
<gene>
    <name evidence="1" type="ORF">BN9_121580</name>
</gene>
<proteinExistence type="predicted"/>
<protein>
    <submittedName>
        <fullName evidence="1">Uncharacterized protein</fullName>
    </submittedName>
</protein>
<accession>A0A024FV55</accession>
<name>A0A024FV55_9STRA</name>
<keyword evidence="2" id="KW-1185">Reference proteome</keyword>
<reference evidence="1 2" key="1">
    <citation type="submission" date="2012-05" db="EMBL/GenBank/DDBJ databases">
        <title>Recombination and specialization in a pathogen metapopulation.</title>
        <authorList>
            <person name="Gardiner A."/>
            <person name="Kemen E."/>
            <person name="Schultz-Larsen T."/>
            <person name="MacLean D."/>
            <person name="Van Oosterhout C."/>
            <person name="Jones J.D.G."/>
        </authorList>
    </citation>
    <scope>NUCLEOTIDE SEQUENCE [LARGE SCALE GENOMIC DNA]</scope>
    <source>
        <strain evidence="1 2">Ac Nc2</strain>
    </source>
</reference>
<sequence>MCDKARINAVFMHAYFRPLALSVIHITLQILDRYNQKYDVYKEQLKTLTTKGYMFVVKRRVQLYPGCKWLHVSILKQKLDFLAADCNRGNQHHCGWISMKLFRGQEVRYDRSQACMNILDDLNMLTFDEEEKTVWVACNSLVSPVSKEIVRNEIKWQRNCIYRRDLPADEGVF</sequence>
<comment type="caution">
    <text evidence="1">The sequence shown here is derived from an EMBL/GenBank/DDBJ whole genome shotgun (WGS) entry which is preliminary data.</text>
</comment>
<dbReference type="AlphaFoldDB" id="A0A024FV55"/>
<dbReference type="Proteomes" id="UP000053237">
    <property type="component" value="Unassembled WGS sequence"/>
</dbReference>
<dbReference type="InParanoid" id="A0A024FV55"/>
<evidence type="ECO:0000313" key="2">
    <source>
        <dbReference type="Proteomes" id="UP000053237"/>
    </source>
</evidence>
<dbReference type="EMBL" id="CAIX01000491">
    <property type="protein sequence ID" value="CCI10980.1"/>
    <property type="molecule type" value="Genomic_DNA"/>
</dbReference>